<gene>
    <name evidence="2" type="ORF">JDV02_003105</name>
</gene>
<evidence type="ECO:0000313" key="3">
    <source>
        <dbReference type="Proteomes" id="UP000829364"/>
    </source>
</evidence>
<evidence type="ECO:0000256" key="1">
    <source>
        <dbReference type="SAM" id="MobiDB-lite"/>
    </source>
</evidence>
<reference evidence="2" key="1">
    <citation type="submission" date="2021-11" db="EMBL/GenBank/DDBJ databases">
        <title>Purpureocillium_takamizusanense_genome.</title>
        <authorList>
            <person name="Nguyen N.-H."/>
        </authorList>
    </citation>
    <scope>NUCLEOTIDE SEQUENCE</scope>
    <source>
        <strain evidence="2">PT3</strain>
    </source>
</reference>
<sequence>MPHSDDPLTGYYCYMFEPAGSAWADALNQMAYAQCAQFTFETALFRLVGEGSLRRYPLRSMRHQRAQIRSRRSSVGLPRPRIPSPR</sequence>
<dbReference type="AlphaFoldDB" id="A0A9Q8QCJ1"/>
<evidence type="ECO:0000313" key="2">
    <source>
        <dbReference type="EMBL" id="UNI16691.1"/>
    </source>
</evidence>
<proteinExistence type="predicted"/>
<feature type="region of interest" description="Disordered" evidence="1">
    <location>
        <begin position="64"/>
        <end position="86"/>
    </location>
</feature>
<name>A0A9Q8QCJ1_9HYPO</name>
<dbReference type="Proteomes" id="UP000829364">
    <property type="component" value="Chromosome 2"/>
</dbReference>
<protein>
    <submittedName>
        <fullName evidence="2">Uncharacterized protein</fullName>
    </submittedName>
</protein>
<accession>A0A9Q8QCJ1</accession>
<dbReference type="GeneID" id="72065065"/>
<keyword evidence="3" id="KW-1185">Reference proteome</keyword>
<dbReference type="KEGG" id="ptkz:JDV02_003105"/>
<organism evidence="2 3">
    <name type="scientific">Purpureocillium takamizusanense</name>
    <dbReference type="NCBI Taxonomy" id="2060973"/>
    <lineage>
        <taxon>Eukaryota</taxon>
        <taxon>Fungi</taxon>
        <taxon>Dikarya</taxon>
        <taxon>Ascomycota</taxon>
        <taxon>Pezizomycotina</taxon>
        <taxon>Sordariomycetes</taxon>
        <taxon>Hypocreomycetidae</taxon>
        <taxon>Hypocreales</taxon>
        <taxon>Ophiocordycipitaceae</taxon>
        <taxon>Purpureocillium</taxon>
    </lineage>
</organism>
<dbReference type="RefSeq" id="XP_047840172.1">
    <property type="nucleotide sequence ID" value="XM_047984198.1"/>
</dbReference>
<dbReference type="EMBL" id="CP086355">
    <property type="protein sequence ID" value="UNI16691.1"/>
    <property type="molecule type" value="Genomic_DNA"/>
</dbReference>